<dbReference type="OrthoDB" id="7313036at2"/>
<feature type="signal peptide" evidence="13">
    <location>
        <begin position="1"/>
        <end position="23"/>
    </location>
</feature>
<dbReference type="PANTHER" id="PTHR32552:SF81">
    <property type="entry name" value="TONB-DEPENDENT OUTER MEMBRANE RECEPTOR"/>
    <property type="match status" value="1"/>
</dbReference>
<evidence type="ECO:0000256" key="4">
    <source>
        <dbReference type="ARBA" id="ARBA00022496"/>
    </source>
</evidence>
<accession>A0A4Q6Y7J8</accession>
<keyword evidence="2 11" id="KW-0813">Transport</keyword>
<feature type="chain" id="PRO_5020753774" evidence="13">
    <location>
        <begin position="24"/>
        <end position="868"/>
    </location>
</feature>
<dbReference type="EMBL" id="SGIS01000006">
    <property type="protein sequence ID" value="RZF65499.1"/>
    <property type="molecule type" value="Genomic_DNA"/>
</dbReference>
<evidence type="ECO:0000256" key="5">
    <source>
        <dbReference type="ARBA" id="ARBA00022692"/>
    </source>
</evidence>
<evidence type="ECO:0000256" key="13">
    <source>
        <dbReference type="SAM" id="SignalP"/>
    </source>
</evidence>
<dbReference type="AlphaFoldDB" id="A0A4Q6Y7J8"/>
<dbReference type="InterPro" id="IPR036942">
    <property type="entry name" value="Beta-barrel_TonB_sf"/>
</dbReference>
<keyword evidence="13" id="KW-0732">Signal</keyword>
<keyword evidence="9 11" id="KW-0472">Membrane</keyword>
<keyword evidence="8 12" id="KW-0798">TonB box</keyword>
<dbReference type="GO" id="GO:0006826">
    <property type="term" value="P:iron ion transport"/>
    <property type="evidence" value="ECO:0007669"/>
    <property type="project" value="UniProtKB-KW"/>
</dbReference>
<dbReference type="InterPro" id="IPR039426">
    <property type="entry name" value="TonB-dep_rcpt-like"/>
</dbReference>
<evidence type="ECO:0000256" key="11">
    <source>
        <dbReference type="PROSITE-ProRule" id="PRU01360"/>
    </source>
</evidence>
<evidence type="ECO:0000256" key="3">
    <source>
        <dbReference type="ARBA" id="ARBA00022452"/>
    </source>
</evidence>
<organism evidence="16 17">
    <name type="scientific">Sphingomonas populi</name>
    <dbReference type="NCBI Taxonomy" id="2484750"/>
    <lineage>
        <taxon>Bacteria</taxon>
        <taxon>Pseudomonadati</taxon>
        <taxon>Pseudomonadota</taxon>
        <taxon>Alphaproteobacteria</taxon>
        <taxon>Sphingomonadales</taxon>
        <taxon>Sphingomonadaceae</taxon>
        <taxon>Sphingomonas</taxon>
    </lineage>
</organism>
<dbReference type="Pfam" id="PF00593">
    <property type="entry name" value="TonB_dep_Rec_b-barrel"/>
    <property type="match status" value="1"/>
</dbReference>
<keyword evidence="6" id="KW-0408">Iron</keyword>
<evidence type="ECO:0000313" key="17">
    <source>
        <dbReference type="Proteomes" id="UP000292085"/>
    </source>
</evidence>
<dbReference type="InterPro" id="IPR012910">
    <property type="entry name" value="Plug_dom"/>
</dbReference>
<proteinExistence type="inferred from homology"/>
<dbReference type="PROSITE" id="PS52016">
    <property type="entry name" value="TONB_DEPENDENT_REC_3"/>
    <property type="match status" value="1"/>
</dbReference>
<comment type="subcellular location">
    <subcellularLocation>
        <location evidence="1 11">Cell outer membrane</location>
        <topology evidence="1 11">Multi-pass membrane protein</topology>
    </subcellularLocation>
</comment>
<reference evidence="16 17" key="1">
    <citation type="submission" date="2019-02" db="EMBL/GenBank/DDBJ databases">
        <authorList>
            <person name="Li Y."/>
        </authorList>
    </citation>
    <scope>NUCLEOTIDE SEQUENCE [LARGE SCALE GENOMIC DNA]</scope>
    <source>
        <strain evidence="16 17">3-7</strain>
    </source>
</reference>
<name>A0A4Q6Y7J8_9SPHN</name>
<dbReference type="GO" id="GO:0009279">
    <property type="term" value="C:cell outer membrane"/>
    <property type="evidence" value="ECO:0007669"/>
    <property type="project" value="UniProtKB-SubCell"/>
</dbReference>
<evidence type="ECO:0000256" key="12">
    <source>
        <dbReference type="RuleBase" id="RU003357"/>
    </source>
</evidence>
<keyword evidence="17" id="KW-1185">Reference proteome</keyword>
<evidence type="ECO:0000256" key="8">
    <source>
        <dbReference type="ARBA" id="ARBA00023077"/>
    </source>
</evidence>
<protein>
    <submittedName>
        <fullName evidence="16">TonB-dependent receptor</fullName>
    </submittedName>
</protein>
<gene>
    <name evidence="16" type="ORF">EWE75_05950</name>
</gene>
<keyword evidence="16" id="KW-0675">Receptor</keyword>
<keyword evidence="10 11" id="KW-0998">Cell outer membrane</keyword>
<dbReference type="Proteomes" id="UP000292085">
    <property type="component" value="Unassembled WGS sequence"/>
</dbReference>
<dbReference type="SUPFAM" id="SSF56935">
    <property type="entry name" value="Porins"/>
    <property type="match status" value="1"/>
</dbReference>
<dbReference type="Pfam" id="PF07715">
    <property type="entry name" value="Plug"/>
    <property type="match status" value="1"/>
</dbReference>
<keyword evidence="3 11" id="KW-1134">Transmembrane beta strand</keyword>
<keyword evidence="4" id="KW-0410">Iron transport</keyword>
<evidence type="ECO:0000256" key="7">
    <source>
        <dbReference type="ARBA" id="ARBA00023065"/>
    </source>
</evidence>
<evidence type="ECO:0000259" key="15">
    <source>
        <dbReference type="Pfam" id="PF07715"/>
    </source>
</evidence>
<evidence type="ECO:0000256" key="9">
    <source>
        <dbReference type="ARBA" id="ARBA00023136"/>
    </source>
</evidence>
<comment type="caution">
    <text evidence="16">The sequence shown here is derived from an EMBL/GenBank/DDBJ whole genome shotgun (WGS) entry which is preliminary data.</text>
</comment>
<feature type="domain" description="TonB-dependent receptor-like beta-barrel" evidence="14">
    <location>
        <begin position="285"/>
        <end position="828"/>
    </location>
</feature>
<dbReference type="RefSeq" id="WP_130155740.1">
    <property type="nucleotide sequence ID" value="NZ_SGIS01000006.1"/>
</dbReference>
<dbReference type="PANTHER" id="PTHR32552">
    <property type="entry name" value="FERRICHROME IRON RECEPTOR-RELATED"/>
    <property type="match status" value="1"/>
</dbReference>
<comment type="similarity">
    <text evidence="11 12">Belongs to the TonB-dependent receptor family.</text>
</comment>
<evidence type="ECO:0000256" key="1">
    <source>
        <dbReference type="ARBA" id="ARBA00004571"/>
    </source>
</evidence>
<evidence type="ECO:0000256" key="2">
    <source>
        <dbReference type="ARBA" id="ARBA00022448"/>
    </source>
</evidence>
<dbReference type="InterPro" id="IPR000531">
    <property type="entry name" value="Beta-barrel_TonB"/>
</dbReference>
<evidence type="ECO:0000313" key="16">
    <source>
        <dbReference type="EMBL" id="RZF65499.1"/>
    </source>
</evidence>
<evidence type="ECO:0000256" key="6">
    <source>
        <dbReference type="ARBA" id="ARBA00023004"/>
    </source>
</evidence>
<keyword evidence="7" id="KW-0406">Ion transport</keyword>
<evidence type="ECO:0000256" key="10">
    <source>
        <dbReference type="ARBA" id="ARBA00023237"/>
    </source>
</evidence>
<feature type="domain" description="TonB-dependent receptor plug" evidence="15">
    <location>
        <begin position="54"/>
        <end position="160"/>
    </location>
</feature>
<dbReference type="Gene3D" id="2.40.170.20">
    <property type="entry name" value="TonB-dependent receptor, beta-barrel domain"/>
    <property type="match status" value="3"/>
</dbReference>
<keyword evidence="5 11" id="KW-0812">Transmembrane</keyword>
<sequence>MIRITFHALASLAAIAAATTAHAAPAPAPEAAPAQDADTGNDIIVTAQLAPQTAMTVPFALTAYKGAFLDDLGITEFDKLSRYVPGFVVQNQSPNNPGFVMRGITSDDGSSYVEPRVSVFQDGVSISKSRGSYVELFDLERVEIAKGPQSTLYGRGALIGAVNIVTAKADPSAPYGYFYGSYGNYNAYRLDATVNVPLTDTLAIRIAGRSKKRDGYVDNLLSATPQSDAFNSSQGDAIRGSLQWAPGQFTFDAIGNYEQDSATGTAFKSIAFLPTNPTTGAILGDTGRNSGAALAPASGFEGNKPLGLERHVWSATGIANYDFNDHWSLNAMGSYRRFAGEEVFDADGISLPLLTAAEDARGNQTMGTLRLSYKGEKLDAFIGGTYFHEDGSQRAPAQFDERAVLARLADASTPGVLAGGGLIPGRAANAPAPISIIDSSAFAANILQRGFGLPAAAAAGIATNLPTAHLETNTNTARTNSIDVFGDATIHVTDKLDIGGGLRYSHDDKQTGISVALNNRSILGGVIAAQSLQAAAQAIAKAGGNPTPQLLALNALLTNLATPGAANAPVTAAFPLFGLGAQPTAGNGSPVTQGSKDDGLTWRATARYAATPDLNLYATYARGRRPEVLAVSAPSTPYGAPNFNKLPAETVDSFEVGAKTALLGHTLFADGSVFYYKYNNFQTTEQVGTQFITTNAGKAESYGFEGQIRYVPIPALTVFGTYSYSHGRFKEGARTGNRFRLSPDNALSAGFIAKLPAGPVTVDFTPSVTYQSSIFFDDDNDKPALQAKNLIPDLIQDEYQTGYALVDARFGIEPKRGVWRLEAFVTNLLNKKYIKDAGNTGDALGLPTFIAGEPRFYGLAISFKTGRK</sequence>
<evidence type="ECO:0000259" key="14">
    <source>
        <dbReference type="Pfam" id="PF00593"/>
    </source>
</evidence>